<comment type="caution">
    <text evidence="1">The sequence shown here is derived from an EMBL/GenBank/DDBJ whole genome shotgun (WGS) entry which is preliminary data.</text>
</comment>
<evidence type="ECO:0000313" key="1">
    <source>
        <dbReference type="EMBL" id="MEE2050331.1"/>
    </source>
</evidence>
<dbReference type="Proteomes" id="UP001348641">
    <property type="component" value="Unassembled WGS sequence"/>
</dbReference>
<accession>A0ABU7KM45</accession>
<protein>
    <submittedName>
        <fullName evidence="1">Helix-turn-helix domain-containing protein</fullName>
    </submittedName>
</protein>
<name>A0ABU7KM45_9ACTN</name>
<dbReference type="Pfam" id="PF13384">
    <property type="entry name" value="HTH_23"/>
    <property type="match status" value="1"/>
</dbReference>
<dbReference type="EMBL" id="JAUUCC010000013">
    <property type="protein sequence ID" value="MEE2050331.1"/>
    <property type="molecule type" value="Genomic_DNA"/>
</dbReference>
<reference evidence="1 2" key="1">
    <citation type="submission" date="2023-07" db="EMBL/GenBank/DDBJ databases">
        <authorList>
            <person name="Girao M."/>
            <person name="Carvalho M.F."/>
        </authorList>
    </citation>
    <scope>NUCLEOTIDE SEQUENCE [LARGE SCALE GENOMIC DNA]</scope>
    <source>
        <strain evidence="1 2">66/93</strain>
    </source>
</reference>
<gene>
    <name evidence="1" type="ORF">Q8A49_07465</name>
</gene>
<evidence type="ECO:0000313" key="2">
    <source>
        <dbReference type="Proteomes" id="UP001348641"/>
    </source>
</evidence>
<dbReference type="RefSeq" id="WP_330157556.1">
    <property type="nucleotide sequence ID" value="NZ_BAAAJA010000059.1"/>
</dbReference>
<sequence>MPKKVSKTIVCVCGCGRTGLHSGRGLINSCWHRESRAGRLDQWPPRPVPAAQLRAQTAAMVADAQAARDGRIEDYIELREWGHTRPEAAARMGVTLRTLTRWHNQLRKAGATHPWLWDLPPHILAHITATTPTSQEVSTAA</sequence>
<proteinExistence type="predicted"/>
<organism evidence="1 2">
    <name type="scientific">Nocardiopsis tropica</name>
    <dbReference type="NCBI Taxonomy" id="109330"/>
    <lineage>
        <taxon>Bacteria</taxon>
        <taxon>Bacillati</taxon>
        <taxon>Actinomycetota</taxon>
        <taxon>Actinomycetes</taxon>
        <taxon>Streptosporangiales</taxon>
        <taxon>Nocardiopsidaceae</taxon>
        <taxon>Nocardiopsis</taxon>
    </lineage>
</organism>